<protein>
    <submittedName>
        <fullName evidence="2">Uncharacterized protein</fullName>
    </submittedName>
</protein>
<gene>
    <name evidence="2" type="ORF">Ahy_B10g100578</name>
</gene>
<accession>A0A444WX13</accession>
<dbReference type="STRING" id="3818.A0A444WX13"/>
<organism evidence="2 3">
    <name type="scientific">Arachis hypogaea</name>
    <name type="common">Peanut</name>
    <dbReference type="NCBI Taxonomy" id="3818"/>
    <lineage>
        <taxon>Eukaryota</taxon>
        <taxon>Viridiplantae</taxon>
        <taxon>Streptophyta</taxon>
        <taxon>Embryophyta</taxon>
        <taxon>Tracheophyta</taxon>
        <taxon>Spermatophyta</taxon>
        <taxon>Magnoliopsida</taxon>
        <taxon>eudicotyledons</taxon>
        <taxon>Gunneridae</taxon>
        <taxon>Pentapetalae</taxon>
        <taxon>rosids</taxon>
        <taxon>fabids</taxon>
        <taxon>Fabales</taxon>
        <taxon>Fabaceae</taxon>
        <taxon>Papilionoideae</taxon>
        <taxon>50 kb inversion clade</taxon>
        <taxon>dalbergioids sensu lato</taxon>
        <taxon>Dalbergieae</taxon>
        <taxon>Pterocarpus clade</taxon>
        <taxon>Arachis</taxon>
    </lineage>
</organism>
<comment type="caution">
    <text evidence="2">The sequence shown here is derived from an EMBL/GenBank/DDBJ whole genome shotgun (WGS) entry which is preliminary data.</text>
</comment>
<dbReference type="GO" id="GO:0003723">
    <property type="term" value="F:RNA binding"/>
    <property type="evidence" value="ECO:0007669"/>
    <property type="project" value="TreeGrafter"/>
</dbReference>
<dbReference type="EMBL" id="SDMP01000020">
    <property type="protein sequence ID" value="RYQ81997.1"/>
    <property type="molecule type" value="Genomic_DNA"/>
</dbReference>
<sequence length="79" mass="9084">MQQQQHQPAEFTQQRDAQAQQQSDPGMSLHEYFKSPEAIQSLLCDCDKLCQLLEQHLKLMQMLQVTRFSPLLGVTILAL</sequence>
<reference evidence="2 3" key="1">
    <citation type="submission" date="2019-01" db="EMBL/GenBank/DDBJ databases">
        <title>Sequencing of cultivated peanut Arachis hypogaea provides insights into genome evolution and oil improvement.</title>
        <authorList>
            <person name="Chen X."/>
        </authorList>
    </citation>
    <scope>NUCLEOTIDE SEQUENCE [LARGE SCALE GENOMIC DNA]</scope>
    <source>
        <strain evidence="3">cv. Fuhuasheng</strain>
        <tissue evidence="2">Leaves</tissue>
    </source>
</reference>
<feature type="compositionally biased region" description="Polar residues" evidence="1">
    <location>
        <begin position="1"/>
        <end position="12"/>
    </location>
</feature>
<dbReference type="InterPro" id="IPR026736">
    <property type="entry name" value="Virilizer"/>
</dbReference>
<keyword evidence="3" id="KW-1185">Reference proteome</keyword>
<dbReference type="Proteomes" id="UP000289738">
    <property type="component" value="Chromosome B10"/>
</dbReference>
<evidence type="ECO:0000313" key="3">
    <source>
        <dbReference type="Proteomes" id="UP000289738"/>
    </source>
</evidence>
<dbReference type="PANTHER" id="PTHR23185:SF0">
    <property type="entry name" value="PROTEIN VIRILIZER HOMOLOG"/>
    <property type="match status" value="1"/>
</dbReference>
<evidence type="ECO:0000313" key="2">
    <source>
        <dbReference type="EMBL" id="RYQ81997.1"/>
    </source>
</evidence>
<evidence type="ECO:0000256" key="1">
    <source>
        <dbReference type="SAM" id="MobiDB-lite"/>
    </source>
</evidence>
<dbReference type="GO" id="GO:0036396">
    <property type="term" value="C:RNA N6-methyladenosine methyltransferase complex"/>
    <property type="evidence" value="ECO:0007669"/>
    <property type="project" value="TreeGrafter"/>
</dbReference>
<name>A0A444WX13_ARAHY</name>
<dbReference type="PANTHER" id="PTHR23185">
    <property type="entry name" value="PROTEIN VIRILIZER HOMOLOG"/>
    <property type="match status" value="1"/>
</dbReference>
<feature type="region of interest" description="Disordered" evidence="1">
    <location>
        <begin position="1"/>
        <end position="28"/>
    </location>
</feature>
<proteinExistence type="predicted"/>
<dbReference type="AlphaFoldDB" id="A0A444WX13"/>